<keyword evidence="6" id="KW-1185">Reference proteome</keyword>
<evidence type="ECO:0000313" key="6">
    <source>
        <dbReference type="Proteomes" id="UP000249499"/>
    </source>
</evidence>
<dbReference type="Proteomes" id="UP000249499">
    <property type="component" value="Plasmid pRt1078"/>
</dbReference>
<keyword evidence="1" id="KW-0805">Transcription regulation</keyword>
<evidence type="ECO:0000256" key="3">
    <source>
        <dbReference type="ARBA" id="ARBA00023163"/>
    </source>
</evidence>
<dbReference type="GO" id="GO:0043565">
    <property type="term" value="F:sequence-specific DNA binding"/>
    <property type="evidence" value="ECO:0007669"/>
    <property type="project" value="InterPro"/>
</dbReference>
<protein>
    <submittedName>
        <fullName evidence="5">AraC family transcriptional regulator</fullName>
    </submittedName>
</protein>
<reference evidence="6" key="2">
    <citation type="journal article" date="2023" name="MicrobiologyOpen">
        <title>Genomics of the tumorigenes clade of the family Rhizobiaceae and description of Rhizobium rhododendri sp. nov.</title>
        <authorList>
            <person name="Kuzmanovic N."/>
            <person name="diCenzo G.C."/>
            <person name="Bunk B."/>
            <person name="Sproeer C."/>
            <person name="Fruehling A."/>
            <person name="Neumann-Schaal M."/>
            <person name="Overmann J."/>
            <person name="Smalla K."/>
        </authorList>
    </citation>
    <scope>NUCLEOTIDE SEQUENCE [LARGE SCALE GENOMIC DNA]</scope>
    <source>
        <strain evidence="6">1078</strain>
        <plasmid evidence="6">pRt1078</plasmid>
    </source>
</reference>
<dbReference type="KEGG" id="rtu:PR017_18770"/>
<dbReference type="EMBL" id="CP117256">
    <property type="protein sequence ID" value="WFR97936.1"/>
    <property type="molecule type" value="Genomic_DNA"/>
</dbReference>
<dbReference type="Gene3D" id="1.10.10.60">
    <property type="entry name" value="Homeodomain-like"/>
    <property type="match status" value="2"/>
</dbReference>
<feature type="domain" description="HTH araC/xylS-type" evidence="4">
    <location>
        <begin position="202"/>
        <end position="300"/>
    </location>
</feature>
<dbReference type="SUPFAM" id="SSF46689">
    <property type="entry name" value="Homeodomain-like"/>
    <property type="match status" value="2"/>
</dbReference>
<accession>A0AAF1KDB1</accession>
<dbReference type="Pfam" id="PF12833">
    <property type="entry name" value="HTH_18"/>
    <property type="match status" value="1"/>
</dbReference>
<evidence type="ECO:0000256" key="2">
    <source>
        <dbReference type="ARBA" id="ARBA00023125"/>
    </source>
</evidence>
<proteinExistence type="predicted"/>
<dbReference type="RefSeq" id="WP_111222284.1">
    <property type="nucleotide sequence ID" value="NZ_CP117256.1"/>
</dbReference>
<dbReference type="PROSITE" id="PS00041">
    <property type="entry name" value="HTH_ARAC_FAMILY_1"/>
    <property type="match status" value="1"/>
</dbReference>
<dbReference type="InterPro" id="IPR018060">
    <property type="entry name" value="HTH_AraC"/>
</dbReference>
<gene>
    <name evidence="5" type="ORF">PR017_18770</name>
</gene>
<reference evidence="5 6" key="1">
    <citation type="journal article" date="2018" name="Sci. Rep.">
        <title>Rhizobium tumorigenes sp. nov., a novel plant tumorigenic bacterium isolated from cane gall tumors on thornless blackberry.</title>
        <authorList>
            <person name="Kuzmanovi N."/>
            <person name="Smalla K."/>
            <person name="Gronow S."/>
            <person name="PuBawska J."/>
        </authorList>
    </citation>
    <scope>NUCLEOTIDE SEQUENCE [LARGE SCALE GENOMIC DNA]</scope>
    <source>
        <strain evidence="5 6">1078</strain>
    </source>
</reference>
<dbReference type="PANTHER" id="PTHR46796">
    <property type="entry name" value="HTH-TYPE TRANSCRIPTIONAL ACTIVATOR RHAS-RELATED"/>
    <property type="match status" value="1"/>
</dbReference>
<evidence type="ECO:0000259" key="4">
    <source>
        <dbReference type="PROSITE" id="PS01124"/>
    </source>
</evidence>
<evidence type="ECO:0000256" key="1">
    <source>
        <dbReference type="ARBA" id="ARBA00023015"/>
    </source>
</evidence>
<evidence type="ECO:0000313" key="5">
    <source>
        <dbReference type="EMBL" id="WFR97936.1"/>
    </source>
</evidence>
<keyword evidence="5" id="KW-0614">Plasmid</keyword>
<dbReference type="PRINTS" id="PR00032">
    <property type="entry name" value="HTHARAC"/>
</dbReference>
<dbReference type="InterPro" id="IPR020449">
    <property type="entry name" value="Tscrpt_reg_AraC-type_HTH"/>
</dbReference>
<dbReference type="InterPro" id="IPR050204">
    <property type="entry name" value="AraC_XylS_family_regulators"/>
</dbReference>
<geneLocation type="plasmid" evidence="5 6">
    <name>pRt1078</name>
</geneLocation>
<dbReference type="PROSITE" id="PS01124">
    <property type="entry name" value="HTH_ARAC_FAMILY_2"/>
    <property type="match status" value="1"/>
</dbReference>
<name>A0AAF1KDB1_9HYPH</name>
<dbReference type="SMART" id="SM00342">
    <property type="entry name" value="HTH_ARAC"/>
    <property type="match status" value="1"/>
</dbReference>
<dbReference type="AlphaFoldDB" id="A0AAF1KDB1"/>
<dbReference type="GO" id="GO:0003700">
    <property type="term" value="F:DNA-binding transcription factor activity"/>
    <property type="evidence" value="ECO:0007669"/>
    <property type="project" value="InterPro"/>
</dbReference>
<organism evidence="5 6">
    <name type="scientific">Rhizobium tumorigenes</name>
    <dbReference type="NCBI Taxonomy" id="2041385"/>
    <lineage>
        <taxon>Bacteria</taxon>
        <taxon>Pseudomonadati</taxon>
        <taxon>Pseudomonadota</taxon>
        <taxon>Alphaproteobacteria</taxon>
        <taxon>Hyphomicrobiales</taxon>
        <taxon>Rhizobiaceae</taxon>
        <taxon>Rhizobium/Agrobacterium group</taxon>
        <taxon>Rhizobium</taxon>
    </lineage>
</organism>
<dbReference type="PANTHER" id="PTHR46796:SF14">
    <property type="entry name" value="TRANSCRIPTIONAL REGULATORY PROTEIN"/>
    <property type="match status" value="1"/>
</dbReference>
<sequence>MQSDPAYGQKFVSPFKADSASQLAVSGIKKSRLLVSRLRRDTPGHGLVTAPQQEGGAVYSVLLQLREQTSRELFIAEKCVHRGSYAARTTSIVNHLERPTANLLSPFDNLMFTVPQTALDEIADERGVARVNQLYCRTGGVFDKTVWHLGNALLPALERPNEVGALYAQQLMLAINTYFAQTFGGLRQPKDKAGMLASWQLKRATEAMTSLADDDLSLKELASQCGLSVSYFVRAFKSTTGDSPHRWILRHRIECAKSMLAHGDANLVDIATSCGFADQSHFTRMFRSFVGITPAAWRRAVKS</sequence>
<keyword evidence="3" id="KW-0804">Transcription</keyword>
<dbReference type="InterPro" id="IPR018062">
    <property type="entry name" value="HTH_AraC-typ_CS"/>
</dbReference>
<keyword evidence="2" id="KW-0238">DNA-binding</keyword>
<dbReference type="InterPro" id="IPR009057">
    <property type="entry name" value="Homeodomain-like_sf"/>
</dbReference>